<dbReference type="EMBL" id="JANQDX010000017">
    <property type="protein sequence ID" value="KAL0908576.1"/>
    <property type="molecule type" value="Genomic_DNA"/>
</dbReference>
<sequence length="143" mass="15256">MGLRSLVVFDLEAMLVLLSLALGEMGMAVRVLLSLDLAVDESVLLSLDFVVGVEMVTEKGEMVELVFFGLSDLVLFIGARDSETGFFLGGVLDLRIGELRSSLFLLEIVVGSDGSGEDGGEVHEEEEDGGCGLRGKEGSHFTQ</sequence>
<proteinExistence type="predicted"/>
<organism evidence="2 3">
    <name type="scientific">Dendrobium thyrsiflorum</name>
    <name type="common">Pinecone-like raceme dendrobium</name>
    <name type="synonym">Orchid</name>
    <dbReference type="NCBI Taxonomy" id="117978"/>
    <lineage>
        <taxon>Eukaryota</taxon>
        <taxon>Viridiplantae</taxon>
        <taxon>Streptophyta</taxon>
        <taxon>Embryophyta</taxon>
        <taxon>Tracheophyta</taxon>
        <taxon>Spermatophyta</taxon>
        <taxon>Magnoliopsida</taxon>
        <taxon>Liliopsida</taxon>
        <taxon>Asparagales</taxon>
        <taxon>Orchidaceae</taxon>
        <taxon>Epidendroideae</taxon>
        <taxon>Malaxideae</taxon>
        <taxon>Dendrobiinae</taxon>
        <taxon>Dendrobium</taxon>
    </lineage>
</organism>
<keyword evidence="3" id="KW-1185">Reference proteome</keyword>
<dbReference type="AlphaFoldDB" id="A0ABD0UDY2"/>
<evidence type="ECO:0000313" key="2">
    <source>
        <dbReference type="EMBL" id="KAL0908576.1"/>
    </source>
</evidence>
<protein>
    <submittedName>
        <fullName evidence="2">Uncharacterized protein</fullName>
    </submittedName>
</protein>
<feature type="compositionally biased region" description="Acidic residues" evidence="1">
    <location>
        <begin position="115"/>
        <end position="129"/>
    </location>
</feature>
<accession>A0ABD0UDY2</accession>
<name>A0ABD0UDY2_DENTH</name>
<dbReference type="Proteomes" id="UP001552299">
    <property type="component" value="Unassembled WGS sequence"/>
</dbReference>
<gene>
    <name evidence="2" type="ORF">M5K25_023078</name>
</gene>
<feature type="compositionally biased region" description="Basic and acidic residues" evidence="1">
    <location>
        <begin position="134"/>
        <end position="143"/>
    </location>
</feature>
<comment type="caution">
    <text evidence="2">The sequence shown here is derived from an EMBL/GenBank/DDBJ whole genome shotgun (WGS) entry which is preliminary data.</text>
</comment>
<evidence type="ECO:0000313" key="3">
    <source>
        <dbReference type="Proteomes" id="UP001552299"/>
    </source>
</evidence>
<evidence type="ECO:0000256" key="1">
    <source>
        <dbReference type="SAM" id="MobiDB-lite"/>
    </source>
</evidence>
<reference evidence="2 3" key="1">
    <citation type="journal article" date="2024" name="Plant Biotechnol. J.">
        <title>Dendrobium thyrsiflorum genome and its molecular insights into genes involved in important horticultural traits.</title>
        <authorList>
            <person name="Chen B."/>
            <person name="Wang J.Y."/>
            <person name="Zheng P.J."/>
            <person name="Li K.L."/>
            <person name="Liang Y.M."/>
            <person name="Chen X.F."/>
            <person name="Zhang C."/>
            <person name="Zhao X."/>
            <person name="He X."/>
            <person name="Zhang G.Q."/>
            <person name="Liu Z.J."/>
            <person name="Xu Q."/>
        </authorList>
    </citation>
    <scope>NUCLEOTIDE SEQUENCE [LARGE SCALE GENOMIC DNA]</scope>
    <source>
        <strain evidence="2">GZMU011</strain>
    </source>
</reference>
<feature type="region of interest" description="Disordered" evidence="1">
    <location>
        <begin position="114"/>
        <end position="143"/>
    </location>
</feature>